<name>A0A4S8MGE2_DENBC</name>
<organism evidence="2 3">
    <name type="scientific">Dendrothele bispora (strain CBS 962.96)</name>
    <dbReference type="NCBI Taxonomy" id="1314807"/>
    <lineage>
        <taxon>Eukaryota</taxon>
        <taxon>Fungi</taxon>
        <taxon>Dikarya</taxon>
        <taxon>Basidiomycota</taxon>
        <taxon>Agaricomycotina</taxon>
        <taxon>Agaricomycetes</taxon>
        <taxon>Agaricomycetidae</taxon>
        <taxon>Agaricales</taxon>
        <taxon>Agaricales incertae sedis</taxon>
        <taxon>Dendrothele</taxon>
    </lineage>
</organism>
<dbReference type="AlphaFoldDB" id="A0A4S8MGE2"/>
<dbReference type="EMBL" id="ML179092">
    <property type="protein sequence ID" value="THV01259.1"/>
    <property type="molecule type" value="Genomic_DNA"/>
</dbReference>
<gene>
    <name evidence="2" type="ORF">K435DRAFT_776100</name>
</gene>
<accession>A0A4S8MGE2</accession>
<feature type="signal peptide" evidence="1">
    <location>
        <begin position="1"/>
        <end position="35"/>
    </location>
</feature>
<feature type="chain" id="PRO_5020464087" evidence="1">
    <location>
        <begin position="36"/>
        <end position="578"/>
    </location>
</feature>
<proteinExistence type="predicted"/>
<evidence type="ECO:0000256" key="1">
    <source>
        <dbReference type="SAM" id="SignalP"/>
    </source>
</evidence>
<keyword evidence="1" id="KW-0732">Signal</keyword>
<reference evidence="2 3" key="1">
    <citation type="journal article" date="2019" name="Nat. Ecol. Evol.">
        <title>Megaphylogeny resolves global patterns of mushroom evolution.</title>
        <authorList>
            <person name="Varga T."/>
            <person name="Krizsan K."/>
            <person name="Foldi C."/>
            <person name="Dima B."/>
            <person name="Sanchez-Garcia M."/>
            <person name="Sanchez-Ramirez S."/>
            <person name="Szollosi G.J."/>
            <person name="Szarkandi J.G."/>
            <person name="Papp V."/>
            <person name="Albert L."/>
            <person name="Andreopoulos W."/>
            <person name="Angelini C."/>
            <person name="Antonin V."/>
            <person name="Barry K.W."/>
            <person name="Bougher N.L."/>
            <person name="Buchanan P."/>
            <person name="Buyck B."/>
            <person name="Bense V."/>
            <person name="Catcheside P."/>
            <person name="Chovatia M."/>
            <person name="Cooper J."/>
            <person name="Damon W."/>
            <person name="Desjardin D."/>
            <person name="Finy P."/>
            <person name="Geml J."/>
            <person name="Haridas S."/>
            <person name="Hughes K."/>
            <person name="Justo A."/>
            <person name="Karasinski D."/>
            <person name="Kautmanova I."/>
            <person name="Kiss B."/>
            <person name="Kocsube S."/>
            <person name="Kotiranta H."/>
            <person name="LaButti K.M."/>
            <person name="Lechner B.E."/>
            <person name="Liimatainen K."/>
            <person name="Lipzen A."/>
            <person name="Lukacs Z."/>
            <person name="Mihaltcheva S."/>
            <person name="Morgado L.N."/>
            <person name="Niskanen T."/>
            <person name="Noordeloos M.E."/>
            <person name="Ohm R.A."/>
            <person name="Ortiz-Santana B."/>
            <person name="Ovrebo C."/>
            <person name="Racz N."/>
            <person name="Riley R."/>
            <person name="Savchenko A."/>
            <person name="Shiryaev A."/>
            <person name="Soop K."/>
            <person name="Spirin V."/>
            <person name="Szebenyi C."/>
            <person name="Tomsovsky M."/>
            <person name="Tulloss R.E."/>
            <person name="Uehling J."/>
            <person name="Grigoriev I.V."/>
            <person name="Vagvolgyi C."/>
            <person name="Papp T."/>
            <person name="Martin F.M."/>
            <person name="Miettinen O."/>
            <person name="Hibbett D.S."/>
            <person name="Nagy L.G."/>
        </authorList>
    </citation>
    <scope>NUCLEOTIDE SEQUENCE [LARGE SCALE GENOMIC DNA]</scope>
    <source>
        <strain evidence="2 3">CBS 962.96</strain>
    </source>
</reference>
<protein>
    <submittedName>
        <fullName evidence="2">Uncharacterized protein</fullName>
    </submittedName>
</protein>
<sequence length="578" mass="64951">MVLRFVVAALPRGSGRLHSFLSPVIVLLFVTSVLATSLESSIENEERDAQEVLALGFGTDANPDVGRTKSPAQDAPLLVELGTDTNLGTSDSQVVTEDPPLGFGVESTIETEEGATQDLSGSLEPVETGIETWGIDNEGVYSNNFDPAACAKLHNQIMTIVSNAPNQPEHTLRKFFDVYVGEEEELRLRLSGPLLDFLSQIYVTAPPDAYTPSDARDWLWHCPIRFTPLLAQPSAFAFWKHEDWELGDRYILLYGDPEDSTGGVFFDMQHNLICKVDIFNEDMESCPWSSLEIGLARYLELYEVGKFRLPVNRTDIDEDDERYEDYDFDIAVQRVDGADWMMALEMYDSLLEAIAERIDGAEIYEEPLIDRATLTRWGVENFAFEFLSRARKPSFTYIAPGITVFNSSTFNAMMELNGGTLQQWIQDRDMGDMAPILLFPGDTPVDLEGEDELDRYLFNIEHQYLINNMSGVYLEPSWNWGDSIKLVLPYSIGQNGHVRYGSRPDVSVRGHSVLYQHGACPFFGGHHTRLFSLLYKWKESVRSGSFSTGPDGVEGGMELYREADADHPRIDTDVGVCW</sequence>
<keyword evidence="3" id="KW-1185">Reference proteome</keyword>
<evidence type="ECO:0000313" key="3">
    <source>
        <dbReference type="Proteomes" id="UP000297245"/>
    </source>
</evidence>
<evidence type="ECO:0000313" key="2">
    <source>
        <dbReference type="EMBL" id="THV01259.1"/>
    </source>
</evidence>
<dbReference type="OrthoDB" id="3029470at2759"/>
<dbReference type="Proteomes" id="UP000297245">
    <property type="component" value="Unassembled WGS sequence"/>
</dbReference>